<feature type="signal peptide" evidence="2">
    <location>
        <begin position="1"/>
        <end position="25"/>
    </location>
</feature>
<dbReference type="Pfam" id="PF03480">
    <property type="entry name" value="DctP"/>
    <property type="match status" value="1"/>
</dbReference>
<dbReference type="InterPro" id="IPR018389">
    <property type="entry name" value="DctP_fam"/>
</dbReference>
<dbReference type="EMBL" id="BSPV01000008">
    <property type="protein sequence ID" value="GLT15324.1"/>
    <property type="molecule type" value="Genomic_DNA"/>
</dbReference>
<evidence type="ECO:0000256" key="1">
    <source>
        <dbReference type="ARBA" id="ARBA00022729"/>
    </source>
</evidence>
<keyword evidence="4" id="KW-1185">Reference proteome</keyword>
<dbReference type="PIRSF" id="PIRSF006470">
    <property type="entry name" value="DctB"/>
    <property type="match status" value="1"/>
</dbReference>
<dbReference type="PANTHER" id="PTHR33376:SF2">
    <property type="entry name" value="DICARBOXYLATE-BINDING PERIPLASMIC PROTEIN"/>
    <property type="match status" value="1"/>
</dbReference>
<dbReference type="PANTHER" id="PTHR33376">
    <property type="match status" value="1"/>
</dbReference>
<dbReference type="InterPro" id="IPR038404">
    <property type="entry name" value="TRAP_DctP_sf"/>
</dbReference>
<sequence>MKHLKLLPLTIALTGALGFLSSAQAATEIKAAFNQSDKHPQYRALAEFGKKFESETDGRYKVSIFPNELLGDQRASLELVQNGAIQMAIVANPLVENYNKNFSVIGLPYVYTGYNHQEKVFTSGVLDDLFQETTKMGFEIVAAYTGGARSVYSKAGPVNTIADMKGKKIRVMQSDTMIKTLECMGGQGVPMGQGEVYSAIQQGVLDGAENSEITYYDLKQYEVAGYYSATQHLMVPDLVVASTTFLDSMPKEDRDLFKKLAKDSVKSEFKLWKDQIKVSIEAAKAKGAKFNTVDIQPFVDSCKPLQNELIKTPQQKQIFEKITSLQ</sequence>
<dbReference type="NCBIfam" id="NF037995">
    <property type="entry name" value="TRAP_S1"/>
    <property type="match status" value="1"/>
</dbReference>
<proteinExistence type="predicted"/>
<evidence type="ECO:0000256" key="2">
    <source>
        <dbReference type="SAM" id="SignalP"/>
    </source>
</evidence>
<organism evidence="3 4">
    <name type="scientific">Vibrio algivorus</name>
    <dbReference type="NCBI Taxonomy" id="1667024"/>
    <lineage>
        <taxon>Bacteria</taxon>
        <taxon>Pseudomonadati</taxon>
        <taxon>Pseudomonadota</taxon>
        <taxon>Gammaproteobacteria</taxon>
        <taxon>Vibrionales</taxon>
        <taxon>Vibrionaceae</taxon>
        <taxon>Vibrio</taxon>
    </lineage>
</organism>
<accession>A0ABQ6EQR6</accession>
<dbReference type="InterPro" id="IPR004682">
    <property type="entry name" value="TRAP_DctP"/>
</dbReference>
<dbReference type="RefSeq" id="WP_089123685.1">
    <property type="nucleotide sequence ID" value="NZ_BSPV01000008.1"/>
</dbReference>
<dbReference type="CDD" id="cd13671">
    <property type="entry name" value="PBP2_TRAP_SBP_like_3"/>
    <property type="match status" value="1"/>
</dbReference>
<evidence type="ECO:0000313" key="4">
    <source>
        <dbReference type="Proteomes" id="UP001157156"/>
    </source>
</evidence>
<dbReference type="Gene3D" id="3.40.190.170">
    <property type="entry name" value="Bacterial extracellular solute-binding protein, family 7"/>
    <property type="match status" value="1"/>
</dbReference>
<dbReference type="SUPFAM" id="SSF53850">
    <property type="entry name" value="Periplasmic binding protein-like II"/>
    <property type="match status" value="1"/>
</dbReference>
<dbReference type="Proteomes" id="UP001157156">
    <property type="component" value="Unassembled WGS sequence"/>
</dbReference>
<evidence type="ECO:0000313" key="3">
    <source>
        <dbReference type="EMBL" id="GLT15324.1"/>
    </source>
</evidence>
<keyword evidence="1 2" id="KW-0732">Signal</keyword>
<gene>
    <name evidence="3" type="primary">dctP_2</name>
    <name evidence="3" type="ORF">GCM10007931_22990</name>
</gene>
<name>A0ABQ6EQR6_9VIBR</name>
<protein>
    <submittedName>
        <fullName evidence="3">C4-dicarboxylate ABC transporter</fullName>
    </submittedName>
</protein>
<feature type="chain" id="PRO_5045630906" evidence="2">
    <location>
        <begin position="26"/>
        <end position="326"/>
    </location>
</feature>
<dbReference type="NCBIfam" id="TIGR00787">
    <property type="entry name" value="dctP"/>
    <property type="match status" value="1"/>
</dbReference>
<reference evidence="4" key="1">
    <citation type="journal article" date="2019" name="Int. J. Syst. Evol. Microbiol.">
        <title>The Global Catalogue of Microorganisms (GCM) 10K type strain sequencing project: providing services to taxonomists for standard genome sequencing and annotation.</title>
        <authorList>
            <consortium name="The Broad Institute Genomics Platform"/>
            <consortium name="The Broad Institute Genome Sequencing Center for Infectious Disease"/>
            <person name="Wu L."/>
            <person name="Ma J."/>
        </authorList>
    </citation>
    <scope>NUCLEOTIDE SEQUENCE [LARGE SCALE GENOMIC DNA]</scope>
    <source>
        <strain evidence="4">NBRC 111146</strain>
    </source>
</reference>
<comment type="caution">
    <text evidence="3">The sequence shown here is derived from an EMBL/GenBank/DDBJ whole genome shotgun (WGS) entry which is preliminary data.</text>
</comment>